<comment type="caution">
    <text evidence="1">The sequence shown here is derived from an EMBL/GenBank/DDBJ whole genome shotgun (WGS) entry which is preliminary data.</text>
</comment>
<dbReference type="EMBL" id="BARS01015899">
    <property type="protein sequence ID" value="GAF95614.1"/>
    <property type="molecule type" value="Genomic_DNA"/>
</dbReference>
<proteinExistence type="predicted"/>
<organism evidence="1">
    <name type="scientific">marine sediment metagenome</name>
    <dbReference type="NCBI Taxonomy" id="412755"/>
    <lineage>
        <taxon>unclassified sequences</taxon>
        <taxon>metagenomes</taxon>
        <taxon>ecological metagenomes</taxon>
    </lineage>
</organism>
<evidence type="ECO:0000313" key="1">
    <source>
        <dbReference type="EMBL" id="GAF95614.1"/>
    </source>
</evidence>
<dbReference type="AlphaFoldDB" id="X0TQT9"/>
<reference evidence="1" key="1">
    <citation type="journal article" date="2014" name="Front. Microbiol.">
        <title>High frequency of phylogenetically diverse reductive dehalogenase-homologous genes in deep subseafloor sedimentary metagenomes.</title>
        <authorList>
            <person name="Kawai M."/>
            <person name="Futagami T."/>
            <person name="Toyoda A."/>
            <person name="Takaki Y."/>
            <person name="Nishi S."/>
            <person name="Hori S."/>
            <person name="Arai W."/>
            <person name="Tsubouchi T."/>
            <person name="Morono Y."/>
            <person name="Uchiyama I."/>
            <person name="Ito T."/>
            <person name="Fujiyama A."/>
            <person name="Inagaki F."/>
            <person name="Takami H."/>
        </authorList>
    </citation>
    <scope>NUCLEOTIDE SEQUENCE</scope>
    <source>
        <strain evidence="1">Expedition CK06-06</strain>
    </source>
</reference>
<protein>
    <submittedName>
        <fullName evidence="1">Uncharacterized protein</fullName>
    </submittedName>
</protein>
<accession>X0TQT9</accession>
<gene>
    <name evidence="1" type="ORF">S01H1_26241</name>
</gene>
<name>X0TQT9_9ZZZZ</name>
<sequence>MIKAKSGDLYILGLSKENLLRLQQDQPILFNLSELGLKGRMAILYGETEEELTNMILDIKNKK</sequence>